<evidence type="ECO:0000256" key="1">
    <source>
        <dbReference type="SAM" id="Phobius"/>
    </source>
</evidence>
<dbReference type="AlphaFoldDB" id="A0A8R1XPD5"/>
<evidence type="ECO:0000313" key="2">
    <source>
        <dbReference type="EnsemblMetazoa" id="OVOC12660.1"/>
    </source>
</evidence>
<dbReference type="Proteomes" id="UP000024404">
    <property type="component" value="Unassembled WGS sequence"/>
</dbReference>
<dbReference type="EnsemblMetazoa" id="OVOC12660.1">
    <property type="protein sequence ID" value="OVOC12660.1"/>
    <property type="gene ID" value="WBGene00249469"/>
</dbReference>
<accession>A0A8R1XPD5</accession>
<dbReference type="EMBL" id="CMVM020000589">
    <property type="status" value="NOT_ANNOTATED_CDS"/>
    <property type="molecule type" value="Genomic_DNA"/>
</dbReference>
<organism evidence="2 3">
    <name type="scientific">Onchocerca volvulus</name>
    <dbReference type="NCBI Taxonomy" id="6282"/>
    <lineage>
        <taxon>Eukaryota</taxon>
        <taxon>Metazoa</taxon>
        <taxon>Ecdysozoa</taxon>
        <taxon>Nematoda</taxon>
        <taxon>Chromadorea</taxon>
        <taxon>Rhabditida</taxon>
        <taxon>Spirurina</taxon>
        <taxon>Spiruromorpha</taxon>
        <taxon>Filarioidea</taxon>
        <taxon>Onchocercidae</taxon>
        <taxon>Onchocerca</taxon>
    </lineage>
</organism>
<feature type="transmembrane region" description="Helical" evidence="1">
    <location>
        <begin position="6"/>
        <end position="27"/>
    </location>
</feature>
<keyword evidence="3" id="KW-1185">Reference proteome</keyword>
<name>A0A8R1XPD5_ONCVO</name>
<reference evidence="2" key="2">
    <citation type="submission" date="2022-06" db="UniProtKB">
        <authorList>
            <consortium name="EnsemblMetazoa"/>
        </authorList>
    </citation>
    <scope>IDENTIFICATION</scope>
</reference>
<evidence type="ECO:0000313" key="3">
    <source>
        <dbReference type="Proteomes" id="UP000024404"/>
    </source>
</evidence>
<reference evidence="3" key="1">
    <citation type="submission" date="2013-10" db="EMBL/GenBank/DDBJ databases">
        <title>Genome sequencing of Onchocerca volvulus.</title>
        <authorList>
            <person name="Cotton J."/>
            <person name="Tsai J."/>
            <person name="Stanley E."/>
            <person name="Tracey A."/>
            <person name="Holroyd N."/>
            <person name="Lustigman S."/>
            <person name="Berriman M."/>
        </authorList>
    </citation>
    <scope>NUCLEOTIDE SEQUENCE</scope>
</reference>
<protein>
    <submittedName>
        <fullName evidence="2">Uncharacterized protein</fullName>
    </submittedName>
</protein>
<dbReference type="SUPFAM" id="SSF81321">
    <property type="entry name" value="Family A G protein-coupled receptor-like"/>
    <property type="match status" value="1"/>
</dbReference>
<proteinExistence type="predicted"/>
<keyword evidence="1" id="KW-0812">Transmembrane</keyword>
<keyword evidence="1" id="KW-1133">Transmembrane helix</keyword>
<keyword evidence="1" id="KW-0472">Membrane</keyword>
<sequence>MMSFYVGCYAGIFFNISISCNCLFYYWRSTEYRNELKRQFKKLLCLKNVVKPIPTFLVQHATTTQQMTMMQHVATIRH</sequence>